<evidence type="ECO:0000313" key="2">
    <source>
        <dbReference type="EMBL" id="OII71816.1"/>
    </source>
</evidence>
<dbReference type="GeneID" id="39977416"/>
<dbReference type="Proteomes" id="UP000186176">
    <property type="component" value="Unassembled WGS sequence"/>
</dbReference>
<name>A0A1J4MC54_9CRYT</name>
<dbReference type="AlphaFoldDB" id="A0A1J4MC54"/>
<sequence>MYKKINTFNIESFPFNGFILNYQEFLLSVLITIILIYFGITSIFYDAEILPSRVDGAIESLGNQGSPNHIDSLSNLSAQKHICKFINDFNEIIYDGYELNSAQIFYERFLQLLSESFFLNSINISYQFLFLIYKKILVSKINGLSISHLQELSKVMLYKLKIPKYTLIKCYSEIIKLDDSILSKEQKNFFIGEQNRLQVIMNRERTILLKNIKLYIVRVVEKMKLALKMLVFLF</sequence>
<gene>
    <name evidence="2" type="ORF">cubi_00624</name>
</gene>
<dbReference type="OrthoDB" id="342617at2759"/>
<keyword evidence="3" id="KW-1185">Reference proteome</keyword>
<dbReference type="VEuPathDB" id="CryptoDB:cubi_00624"/>
<proteinExistence type="predicted"/>
<evidence type="ECO:0000256" key="1">
    <source>
        <dbReference type="SAM" id="Phobius"/>
    </source>
</evidence>
<reference evidence="2 3" key="1">
    <citation type="submission" date="2016-10" db="EMBL/GenBank/DDBJ databases">
        <title>Reductive evolution of mitochondrial metabolism and differential evolution of invasion-related proteins in Cryptosporidium.</title>
        <authorList>
            <person name="Liu S."/>
            <person name="Roellig D.M."/>
            <person name="Guo Y."/>
            <person name="Li N."/>
            <person name="Frace M.A."/>
            <person name="Tang K."/>
            <person name="Zhang L."/>
            <person name="Feng Y."/>
            <person name="Xiao L."/>
        </authorList>
    </citation>
    <scope>NUCLEOTIDE SEQUENCE [LARGE SCALE GENOMIC DNA]</scope>
    <source>
        <strain evidence="2">39726</strain>
    </source>
</reference>
<keyword evidence="1" id="KW-0472">Membrane</keyword>
<organism evidence="2 3">
    <name type="scientific">Cryptosporidium ubiquitum</name>
    <dbReference type="NCBI Taxonomy" id="857276"/>
    <lineage>
        <taxon>Eukaryota</taxon>
        <taxon>Sar</taxon>
        <taxon>Alveolata</taxon>
        <taxon>Apicomplexa</taxon>
        <taxon>Conoidasida</taxon>
        <taxon>Coccidia</taxon>
        <taxon>Eucoccidiorida</taxon>
        <taxon>Eimeriorina</taxon>
        <taxon>Cryptosporidiidae</taxon>
        <taxon>Cryptosporidium</taxon>
    </lineage>
</organism>
<accession>A0A1J4MC54</accession>
<dbReference type="RefSeq" id="XP_028873435.1">
    <property type="nucleotide sequence ID" value="XM_029017637.1"/>
</dbReference>
<dbReference type="EMBL" id="LRBP01000027">
    <property type="protein sequence ID" value="OII71816.1"/>
    <property type="molecule type" value="Genomic_DNA"/>
</dbReference>
<comment type="caution">
    <text evidence="2">The sequence shown here is derived from an EMBL/GenBank/DDBJ whole genome shotgun (WGS) entry which is preliminary data.</text>
</comment>
<keyword evidence="1" id="KW-0812">Transmembrane</keyword>
<protein>
    <submittedName>
        <fullName evidence="2">Uncharacterized protein</fullName>
    </submittedName>
</protein>
<feature type="transmembrane region" description="Helical" evidence="1">
    <location>
        <begin position="25"/>
        <end position="45"/>
    </location>
</feature>
<evidence type="ECO:0000313" key="3">
    <source>
        <dbReference type="Proteomes" id="UP000186176"/>
    </source>
</evidence>
<keyword evidence="1" id="KW-1133">Transmembrane helix</keyword>